<dbReference type="EMBL" id="CALNXK010000006">
    <property type="protein sequence ID" value="CAH3037720.1"/>
    <property type="molecule type" value="Genomic_DNA"/>
</dbReference>
<keyword evidence="3" id="KW-0378">Hydrolase</keyword>
<sequence length="164" mass="18703">HLCQRIPRAVLEVVYGITIPSPQEEDDSNRAPFADELLSAYEHVRGFMTSHGIPDGSRSARYILKDYVKGKLLYCIAPPGEDEKQFEQMGYKVQKLIDAEGKETNKKDKVHRQEHVRCFSRGVTLGPRPLGGVISGQDGAMPYKPWKKHCNKNKREKLRRLAKK</sequence>
<dbReference type="PANTHER" id="PTHR45709:SF2">
    <property type="entry name" value="LARGE SUBUNIT GTPASE 1 HOMOLOG"/>
    <property type="match status" value="1"/>
</dbReference>
<keyword evidence="4" id="KW-0342">GTP-binding</keyword>
<evidence type="ECO:0000256" key="1">
    <source>
        <dbReference type="ARBA" id="ARBA00022490"/>
    </source>
</evidence>
<evidence type="ECO:0000256" key="4">
    <source>
        <dbReference type="ARBA" id="ARBA00023134"/>
    </source>
</evidence>
<accession>A0ABN8N181</accession>
<dbReference type="PANTHER" id="PTHR45709">
    <property type="entry name" value="LARGE SUBUNIT GTPASE 1 HOMOLOG-RELATED"/>
    <property type="match status" value="1"/>
</dbReference>
<keyword evidence="2" id="KW-0547">Nucleotide-binding</keyword>
<evidence type="ECO:0000313" key="6">
    <source>
        <dbReference type="Proteomes" id="UP001159405"/>
    </source>
</evidence>
<keyword evidence="1" id="KW-0963">Cytoplasm</keyword>
<gene>
    <name evidence="5" type="ORF">PLOB_00039533</name>
</gene>
<dbReference type="InterPro" id="IPR043358">
    <property type="entry name" value="GNL1-like"/>
</dbReference>
<evidence type="ECO:0000313" key="5">
    <source>
        <dbReference type="EMBL" id="CAH3037720.1"/>
    </source>
</evidence>
<keyword evidence="6" id="KW-1185">Reference proteome</keyword>
<dbReference type="Proteomes" id="UP001159405">
    <property type="component" value="Unassembled WGS sequence"/>
</dbReference>
<protein>
    <submittedName>
        <fullName evidence="5">Uncharacterized protein</fullName>
    </submittedName>
</protein>
<evidence type="ECO:0000256" key="2">
    <source>
        <dbReference type="ARBA" id="ARBA00022741"/>
    </source>
</evidence>
<reference evidence="5 6" key="1">
    <citation type="submission" date="2022-05" db="EMBL/GenBank/DDBJ databases">
        <authorList>
            <consortium name="Genoscope - CEA"/>
            <person name="William W."/>
        </authorList>
    </citation>
    <scope>NUCLEOTIDE SEQUENCE [LARGE SCALE GENOMIC DNA]</scope>
</reference>
<comment type="caution">
    <text evidence="5">The sequence shown here is derived from an EMBL/GenBank/DDBJ whole genome shotgun (WGS) entry which is preliminary data.</text>
</comment>
<feature type="non-terminal residue" evidence="5">
    <location>
        <position position="1"/>
    </location>
</feature>
<proteinExistence type="predicted"/>
<organism evidence="5 6">
    <name type="scientific">Porites lobata</name>
    <dbReference type="NCBI Taxonomy" id="104759"/>
    <lineage>
        <taxon>Eukaryota</taxon>
        <taxon>Metazoa</taxon>
        <taxon>Cnidaria</taxon>
        <taxon>Anthozoa</taxon>
        <taxon>Hexacorallia</taxon>
        <taxon>Scleractinia</taxon>
        <taxon>Fungiina</taxon>
        <taxon>Poritidae</taxon>
        <taxon>Porites</taxon>
    </lineage>
</organism>
<evidence type="ECO:0000256" key="3">
    <source>
        <dbReference type="ARBA" id="ARBA00022801"/>
    </source>
</evidence>
<name>A0ABN8N181_9CNID</name>